<keyword evidence="6" id="KW-0004">4Fe-4S</keyword>
<evidence type="ECO:0000256" key="9">
    <source>
        <dbReference type="ARBA" id="ARBA00022723"/>
    </source>
</evidence>
<dbReference type="STRING" id="1344416.A0A139A5M0"/>
<dbReference type="Pfam" id="PF03460">
    <property type="entry name" value="NIR_SIR_ferr"/>
    <property type="match status" value="2"/>
</dbReference>
<evidence type="ECO:0000256" key="6">
    <source>
        <dbReference type="ARBA" id="ARBA00022485"/>
    </source>
</evidence>
<evidence type="ECO:0000256" key="14">
    <source>
        <dbReference type="ARBA" id="ARBA00023192"/>
    </source>
</evidence>
<protein>
    <recommendedName>
        <fullName evidence="5">assimilatory sulfite reductase (NADPH)</fullName>
        <ecNumber evidence="5">1.8.1.2</ecNumber>
    </recommendedName>
</protein>
<keyword evidence="14" id="KW-0198">Cysteine biosynthesis</keyword>
<dbReference type="PANTHER" id="PTHR11493">
    <property type="entry name" value="SULFITE REDUCTASE [NADPH] SUBUNIT BETA-RELATED"/>
    <property type="match status" value="1"/>
</dbReference>
<dbReference type="GO" id="GO:0050311">
    <property type="term" value="F:sulfite reductase (ferredoxin) activity"/>
    <property type="evidence" value="ECO:0007669"/>
    <property type="project" value="TreeGrafter"/>
</dbReference>
<dbReference type="SUPFAM" id="SSF56014">
    <property type="entry name" value="Nitrite and sulphite reductase 4Fe-4S domain-like"/>
    <property type="match status" value="2"/>
</dbReference>
<evidence type="ECO:0000256" key="11">
    <source>
        <dbReference type="ARBA" id="ARBA00023002"/>
    </source>
</evidence>
<dbReference type="InterPro" id="IPR005117">
    <property type="entry name" value="NiRdtase/SiRdtase_haem-b_fer"/>
</dbReference>
<dbReference type="PRINTS" id="PR00397">
    <property type="entry name" value="SIROHAEM"/>
</dbReference>
<comment type="pathway">
    <text evidence="3">Sulfur metabolism; hydrogen sulfide biosynthesis; hydrogen sulfide from sulfite (NADPH route): step 1/1.</text>
</comment>
<dbReference type="GO" id="GO:0004783">
    <property type="term" value="F:sulfite reductase (NADPH) activity"/>
    <property type="evidence" value="ECO:0007669"/>
    <property type="project" value="UniProtKB-EC"/>
</dbReference>
<dbReference type="AlphaFoldDB" id="A0A139A5M0"/>
<dbReference type="SUPFAM" id="SSF52518">
    <property type="entry name" value="Thiamin diphosphate-binding fold (THDP-binding)"/>
    <property type="match status" value="1"/>
</dbReference>
<dbReference type="PRINTS" id="PR00369">
    <property type="entry name" value="FLAVODOXIN"/>
</dbReference>
<evidence type="ECO:0000256" key="10">
    <source>
        <dbReference type="ARBA" id="ARBA00022857"/>
    </source>
</evidence>
<reference evidence="17 18" key="1">
    <citation type="journal article" date="2015" name="Genome Biol. Evol.">
        <title>Phylogenomic analyses indicate that early fungi evolved digesting cell walls of algal ancestors of land plants.</title>
        <authorList>
            <person name="Chang Y."/>
            <person name="Wang S."/>
            <person name="Sekimoto S."/>
            <person name="Aerts A.L."/>
            <person name="Choi C."/>
            <person name="Clum A."/>
            <person name="LaButti K.M."/>
            <person name="Lindquist E.A."/>
            <person name="Yee Ngan C."/>
            <person name="Ohm R.A."/>
            <person name="Salamov A.A."/>
            <person name="Grigoriev I.V."/>
            <person name="Spatafora J.W."/>
            <person name="Berbee M.L."/>
        </authorList>
    </citation>
    <scope>NUCLEOTIDE SEQUENCE [LARGE SCALE GENOMIC DNA]</scope>
    <source>
        <strain evidence="17 18">JEL478</strain>
    </source>
</reference>
<dbReference type="GO" id="GO:0000103">
    <property type="term" value="P:sulfate assimilation"/>
    <property type="evidence" value="ECO:0007669"/>
    <property type="project" value="EnsemblFungi"/>
</dbReference>
<dbReference type="InterPro" id="IPR008254">
    <property type="entry name" value="Flavodoxin/NO_synth"/>
</dbReference>
<gene>
    <name evidence="17" type="ORF">M427DRAFT_126257</name>
</gene>
<dbReference type="OMA" id="THMANGS"/>
<comment type="similarity">
    <text evidence="4">Belongs to the nitrite and sulfite reductase 4Fe-4S domain family.</text>
</comment>
<evidence type="ECO:0000256" key="12">
    <source>
        <dbReference type="ARBA" id="ARBA00023004"/>
    </source>
</evidence>
<evidence type="ECO:0000313" key="17">
    <source>
        <dbReference type="EMBL" id="KXS11938.1"/>
    </source>
</evidence>
<proteinExistence type="inferred from homology"/>
<dbReference type="GO" id="GO:0046872">
    <property type="term" value="F:metal ion binding"/>
    <property type="evidence" value="ECO:0007669"/>
    <property type="project" value="UniProtKB-KW"/>
</dbReference>
<dbReference type="InterPro" id="IPR001094">
    <property type="entry name" value="Flavdoxin-like"/>
</dbReference>
<dbReference type="GO" id="GO:0019344">
    <property type="term" value="P:cysteine biosynthetic process"/>
    <property type="evidence" value="ECO:0007669"/>
    <property type="project" value="UniProtKB-KW"/>
</dbReference>
<keyword evidence="10" id="KW-0521">NADP</keyword>
<dbReference type="Pfam" id="PF01077">
    <property type="entry name" value="NIR_SIR"/>
    <property type="match status" value="1"/>
</dbReference>
<dbReference type="NCBIfam" id="NF010029">
    <property type="entry name" value="PRK13504.1"/>
    <property type="match status" value="1"/>
</dbReference>
<sequence>MEAVKGLAEALRGVEKVVVVEDGFGGVHESLSLALASLTPRPSPFPSVHRARALHVEGASDVDAFVEHTLAGTPPNHLGHAHPVSVPAGSHPAPLHPYLSILHRVHPTTLVLPAPGTPSVFALGASVAHVARWRAAAKAAREAASSKGGEVESVIREWQEGADEAGGAERLKKVEAVLGKHSAQGVVEAVRELGGRAGLERPAWWIVGVEGEDSSDPSTALHTLLASGLPIKLLLLTTTPIDPSALIRPKDIALPALLHGTAYVASTSHSANPVHAHDAVAEAAAFPGPAVVVAYEPKLAKRSEGVKEAKKGVEEGYWPLYRWDPRGDGKWKLEAGKISRQVEKWLGREEQLSLLSKPKPDLPASFASSLEKDLTHAASAASARAYERLMASLSATPLLILYGSDNGAASSVAKRIAAQGRKFKFAPRIAAADEVPIESVVEARKVVYVVSTAGQGEFPANAKETWKAIAKSKKDEFAWGDVEFSVFGMGDSAYWGKGTVESEKYFAKSGKDLHEKLVALGAKPLTQCGLGDDQAADGYLTAFQTWSVDLWTSLGVEGVGPEAEPAVAPDDSIKEASNFLRGSIKESLADETTGAVAELDTKMMKFHGIYQQDDRDIRDSRKHEGLEPAFSFMIRVRLPGGVSTPEQWLAMDKIADERANGTLKITTRQTFQLHGVVKHNLKKAMQGINSALMDTIAACGDVNRNVTCNPNPYQTEFHHEAYEFSKKFSEALLPRTNAYHEIWLDKTLVATTQEEEEPFYGATYLPRKFKCAVAIPPNNDVDIFTNDLGFVGIIEHGKLVGFNLTVGGGMGATHGNKKTYPRLGDVLGYVSKEHAIAAGKEVIAVQRDYGDRTNRKHARLKYTIDDRGLDWFRGEVEKRLGFKLQPAKPFEFTENGDRFGWTSNYDGTHNFCLFIENGRVHDVDGFPMKTALRELAGWHKGDFRLTTNQHLIISRISNAEKPKFEQWLAKYPQFDPKKYSGARLFAAACVALPTCALAFAESERYLPHLVTKLENVLEESGLRNDAIVIRMTGCPNGCARPYNAELAFVGKAPGSYNVLMGGAFNGSRLAKLYKESLGEEEILKELTPIIKRYALERKSGEKFGDFVIRAGYVKRVVVAKTDFHDF</sequence>
<keyword evidence="9" id="KW-0479">Metal-binding</keyword>
<evidence type="ECO:0000256" key="3">
    <source>
        <dbReference type="ARBA" id="ARBA00004774"/>
    </source>
</evidence>
<name>A0A139A5M0_GONPJ</name>
<dbReference type="EC" id="1.8.1.2" evidence="5"/>
<dbReference type="HAMAP" id="MF_01540">
    <property type="entry name" value="CysI"/>
    <property type="match status" value="1"/>
</dbReference>
<dbReference type="GO" id="GO:0020037">
    <property type="term" value="F:heme binding"/>
    <property type="evidence" value="ECO:0007669"/>
    <property type="project" value="InterPro"/>
</dbReference>
<dbReference type="InterPro" id="IPR029039">
    <property type="entry name" value="Flavoprotein-like_sf"/>
</dbReference>
<keyword evidence="7" id="KW-0028">Amino-acid biosynthesis</keyword>
<evidence type="ECO:0000256" key="7">
    <source>
        <dbReference type="ARBA" id="ARBA00022605"/>
    </source>
</evidence>
<dbReference type="Gene3D" id="3.40.50.970">
    <property type="match status" value="1"/>
</dbReference>
<dbReference type="NCBIfam" id="TIGR02041">
    <property type="entry name" value="CysI"/>
    <property type="match status" value="1"/>
</dbReference>
<dbReference type="Gene3D" id="3.40.50.360">
    <property type="match status" value="1"/>
</dbReference>
<dbReference type="InterPro" id="IPR006067">
    <property type="entry name" value="NO2/SO3_Rdtase_4Fe4S_dom"/>
</dbReference>
<dbReference type="InterPro" id="IPR045169">
    <property type="entry name" value="NO2/SO3_Rdtase_4Fe4S_prot"/>
</dbReference>
<dbReference type="InterPro" id="IPR045854">
    <property type="entry name" value="NO2/SO3_Rdtase_4Fe4S_sf"/>
</dbReference>
<keyword evidence="11" id="KW-0560">Oxidoreductase</keyword>
<dbReference type="EMBL" id="KQ965794">
    <property type="protein sequence ID" value="KXS11938.1"/>
    <property type="molecule type" value="Genomic_DNA"/>
</dbReference>
<feature type="domain" description="Flavodoxin-like" evidence="16">
    <location>
        <begin position="398"/>
        <end position="551"/>
    </location>
</feature>
<organism evidence="17 18">
    <name type="scientific">Gonapodya prolifera (strain JEL478)</name>
    <name type="common">Monoblepharis prolifera</name>
    <dbReference type="NCBI Taxonomy" id="1344416"/>
    <lineage>
        <taxon>Eukaryota</taxon>
        <taxon>Fungi</taxon>
        <taxon>Fungi incertae sedis</taxon>
        <taxon>Chytridiomycota</taxon>
        <taxon>Chytridiomycota incertae sedis</taxon>
        <taxon>Monoblepharidomycetes</taxon>
        <taxon>Monoblepharidales</taxon>
        <taxon>Gonapodyaceae</taxon>
        <taxon>Gonapodya</taxon>
    </lineage>
</organism>
<evidence type="ECO:0000256" key="5">
    <source>
        <dbReference type="ARBA" id="ARBA00012604"/>
    </source>
</evidence>
<dbReference type="PROSITE" id="PS00365">
    <property type="entry name" value="NIR_SIR"/>
    <property type="match status" value="1"/>
</dbReference>
<dbReference type="InterPro" id="IPR011786">
    <property type="entry name" value="CysI"/>
</dbReference>
<dbReference type="SUPFAM" id="SSF52218">
    <property type="entry name" value="Flavoproteins"/>
    <property type="match status" value="1"/>
</dbReference>
<dbReference type="GO" id="GO:0050661">
    <property type="term" value="F:NADP binding"/>
    <property type="evidence" value="ECO:0007669"/>
    <property type="project" value="InterPro"/>
</dbReference>
<keyword evidence="13" id="KW-0411">Iron-sulfur</keyword>
<dbReference type="Proteomes" id="UP000070544">
    <property type="component" value="Unassembled WGS sequence"/>
</dbReference>
<keyword evidence="8" id="KW-0349">Heme</keyword>
<dbReference type="Gene3D" id="3.30.413.10">
    <property type="entry name" value="Sulfite Reductase Hemoprotein, domain 1"/>
    <property type="match status" value="2"/>
</dbReference>
<dbReference type="OrthoDB" id="1688044at2759"/>
<dbReference type="GO" id="GO:0009337">
    <property type="term" value="C:sulfite reductase complex (NADPH)"/>
    <property type="evidence" value="ECO:0007669"/>
    <property type="project" value="EnsemblFungi"/>
</dbReference>
<evidence type="ECO:0000259" key="16">
    <source>
        <dbReference type="PROSITE" id="PS50902"/>
    </source>
</evidence>
<accession>A0A139A5M0</accession>
<dbReference type="FunFam" id="3.30.413.10:FF:000003">
    <property type="entry name" value="Sulfite reductase [NADPH] hemoprotein beta-component"/>
    <property type="match status" value="1"/>
</dbReference>
<dbReference type="GO" id="GO:0051539">
    <property type="term" value="F:4 iron, 4 sulfur cluster binding"/>
    <property type="evidence" value="ECO:0007669"/>
    <property type="project" value="UniProtKB-KW"/>
</dbReference>
<evidence type="ECO:0000313" key="18">
    <source>
        <dbReference type="Proteomes" id="UP000070544"/>
    </source>
</evidence>
<dbReference type="InterPro" id="IPR036136">
    <property type="entry name" value="Nit/Sulf_reduc_fer-like_dom_sf"/>
</dbReference>
<comment type="cofactor">
    <cofactor evidence="2">
        <name>[4Fe-4S] cluster</name>
        <dbReference type="ChEBI" id="CHEBI:49883"/>
    </cofactor>
</comment>
<dbReference type="SUPFAM" id="SSF55124">
    <property type="entry name" value="Nitrite/Sulfite reductase N-terminal domain-like"/>
    <property type="match status" value="2"/>
</dbReference>
<keyword evidence="18" id="KW-1185">Reference proteome</keyword>
<dbReference type="PANTHER" id="PTHR11493:SF47">
    <property type="entry name" value="SULFITE REDUCTASE [NADPH] SUBUNIT BETA"/>
    <property type="match status" value="1"/>
</dbReference>
<evidence type="ECO:0000256" key="1">
    <source>
        <dbReference type="ARBA" id="ARBA00001929"/>
    </source>
</evidence>
<dbReference type="FunFam" id="3.30.413.10:FF:000004">
    <property type="entry name" value="Sulfite reductase [NADPH] hemoprotein beta-component"/>
    <property type="match status" value="1"/>
</dbReference>
<comment type="cofactor">
    <cofactor evidence="1">
        <name>siroheme</name>
        <dbReference type="ChEBI" id="CHEBI:60052"/>
    </cofactor>
</comment>
<comment type="catalytic activity">
    <reaction evidence="15">
        <text>hydrogen sulfide + 3 NADP(+) + 3 H2O = sulfite + 3 NADPH + 4 H(+)</text>
        <dbReference type="Rhea" id="RHEA:13801"/>
        <dbReference type="ChEBI" id="CHEBI:15377"/>
        <dbReference type="ChEBI" id="CHEBI:15378"/>
        <dbReference type="ChEBI" id="CHEBI:17359"/>
        <dbReference type="ChEBI" id="CHEBI:29919"/>
        <dbReference type="ChEBI" id="CHEBI:57783"/>
        <dbReference type="ChEBI" id="CHEBI:58349"/>
        <dbReference type="EC" id="1.8.1.2"/>
    </reaction>
</comment>
<dbReference type="InterPro" id="IPR029061">
    <property type="entry name" value="THDP-binding"/>
</dbReference>
<evidence type="ECO:0000256" key="4">
    <source>
        <dbReference type="ARBA" id="ARBA00010429"/>
    </source>
</evidence>
<dbReference type="GO" id="GO:0010181">
    <property type="term" value="F:FMN binding"/>
    <property type="evidence" value="ECO:0007669"/>
    <property type="project" value="InterPro"/>
</dbReference>
<evidence type="ECO:0000256" key="2">
    <source>
        <dbReference type="ARBA" id="ARBA00001966"/>
    </source>
</evidence>
<dbReference type="InterPro" id="IPR006066">
    <property type="entry name" value="NO2/SO3_Rdtase_FeS/sirohaem_BS"/>
</dbReference>
<keyword evidence="12" id="KW-0408">Iron</keyword>
<evidence type="ECO:0000256" key="8">
    <source>
        <dbReference type="ARBA" id="ARBA00022617"/>
    </source>
</evidence>
<evidence type="ECO:0000256" key="15">
    <source>
        <dbReference type="ARBA" id="ARBA00052219"/>
    </source>
</evidence>
<dbReference type="PROSITE" id="PS50902">
    <property type="entry name" value="FLAVODOXIN_LIKE"/>
    <property type="match status" value="1"/>
</dbReference>
<evidence type="ECO:0000256" key="13">
    <source>
        <dbReference type="ARBA" id="ARBA00023014"/>
    </source>
</evidence>
<dbReference type="Pfam" id="PF00258">
    <property type="entry name" value="Flavodoxin_1"/>
    <property type="match status" value="1"/>
</dbReference>